<gene>
    <name evidence="5" type="ORF">LADA_0F06238G</name>
</gene>
<feature type="region of interest" description="Disordered" evidence="3">
    <location>
        <begin position="50"/>
        <end position="99"/>
    </location>
</feature>
<dbReference type="Gene3D" id="1.10.30.10">
    <property type="entry name" value="High mobility group box domain"/>
    <property type="match status" value="1"/>
</dbReference>
<dbReference type="GO" id="GO:0006302">
    <property type="term" value="P:double-strand break repair"/>
    <property type="evidence" value="ECO:0007669"/>
    <property type="project" value="EnsemblFungi"/>
</dbReference>
<feature type="region of interest" description="Disordered" evidence="3">
    <location>
        <begin position="155"/>
        <end position="205"/>
    </location>
</feature>
<evidence type="ECO:0000256" key="1">
    <source>
        <dbReference type="ARBA" id="ARBA00023125"/>
    </source>
</evidence>
<dbReference type="GO" id="GO:0000722">
    <property type="term" value="P:telomere maintenance via recombination"/>
    <property type="evidence" value="ECO:0007669"/>
    <property type="project" value="EnsemblFungi"/>
</dbReference>
<dbReference type="SMART" id="SM00398">
    <property type="entry name" value="HMG"/>
    <property type="match status" value="1"/>
</dbReference>
<evidence type="ECO:0000256" key="3">
    <source>
        <dbReference type="SAM" id="MobiDB-lite"/>
    </source>
</evidence>
<feature type="domain" description="HMG box" evidence="4">
    <location>
        <begin position="94"/>
        <end position="159"/>
    </location>
</feature>
<accession>A0A1G4JJT5</accession>
<evidence type="ECO:0000313" key="5">
    <source>
        <dbReference type="EMBL" id="SCU90753.1"/>
    </source>
</evidence>
<evidence type="ECO:0000313" key="6">
    <source>
        <dbReference type="Proteomes" id="UP000190274"/>
    </source>
</evidence>
<dbReference type="Pfam" id="PF00505">
    <property type="entry name" value="HMG_box"/>
    <property type="match status" value="1"/>
</dbReference>
<proteinExistence type="predicted"/>
<dbReference type="PROSITE" id="PS50118">
    <property type="entry name" value="HMG_BOX_2"/>
    <property type="match status" value="1"/>
</dbReference>
<organism evidence="5 6">
    <name type="scientific">Lachancea dasiensis</name>
    <dbReference type="NCBI Taxonomy" id="1072105"/>
    <lineage>
        <taxon>Eukaryota</taxon>
        <taxon>Fungi</taxon>
        <taxon>Dikarya</taxon>
        <taxon>Ascomycota</taxon>
        <taxon>Saccharomycotina</taxon>
        <taxon>Saccharomycetes</taxon>
        <taxon>Saccharomycetales</taxon>
        <taxon>Saccharomycetaceae</taxon>
        <taxon>Lachancea</taxon>
    </lineage>
</organism>
<reference evidence="5 6" key="1">
    <citation type="submission" date="2016-03" db="EMBL/GenBank/DDBJ databases">
        <authorList>
            <person name="Devillers H."/>
        </authorList>
    </citation>
    <scope>NUCLEOTIDE SEQUENCE [LARGE SCALE GENOMIC DNA]</scope>
    <source>
        <strain evidence="5">CBS 10888</strain>
    </source>
</reference>
<dbReference type="OrthoDB" id="10070927at2759"/>
<keyword evidence="6" id="KW-1185">Reference proteome</keyword>
<dbReference type="STRING" id="1266660.A0A1G4JJT5"/>
<dbReference type="SUPFAM" id="SSF47095">
    <property type="entry name" value="HMG-box"/>
    <property type="match status" value="1"/>
</dbReference>
<dbReference type="InterPro" id="IPR009071">
    <property type="entry name" value="HMG_box_dom"/>
</dbReference>
<dbReference type="AlphaFoldDB" id="A0A1G4JJT5"/>
<dbReference type="GO" id="GO:0006338">
    <property type="term" value="P:chromatin remodeling"/>
    <property type="evidence" value="ECO:0007669"/>
    <property type="project" value="EnsemblFungi"/>
</dbReference>
<name>A0A1G4JJT5_9SACH</name>
<dbReference type="PANTHER" id="PTHR48112">
    <property type="entry name" value="HIGH MOBILITY GROUP PROTEIN DSP1"/>
    <property type="match status" value="1"/>
</dbReference>
<dbReference type="InterPro" id="IPR036910">
    <property type="entry name" value="HMG_box_dom_sf"/>
</dbReference>
<dbReference type="InterPro" id="IPR050342">
    <property type="entry name" value="HMGB"/>
</dbReference>
<dbReference type="GO" id="GO:0031011">
    <property type="term" value="C:Ino80 complex"/>
    <property type="evidence" value="ECO:0007669"/>
    <property type="project" value="EnsemblFungi"/>
</dbReference>
<keyword evidence="1 2" id="KW-0238">DNA-binding</keyword>
<dbReference type="GO" id="GO:0000404">
    <property type="term" value="F:heteroduplex DNA loop binding"/>
    <property type="evidence" value="ECO:0007669"/>
    <property type="project" value="EnsemblFungi"/>
</dbReference>
<feature type="compositionally biased region" description="Acidic residues" evidence="3">
    <location>
        <begin position="174"/>
        <end position="187"/>
    </location>
</feature>
<dbReference type="PANTHER" id="PTHR48112:SF13">
    <property type="entry name" value="NON-HISTONE PROTEIN 10"/>
    <property type="match status" value="1"/>
</dbReference>
<evidence type="ECO:0000256" key="2">
    <source>
        <dbReference type="PROSITE-ProRule" id="PRU00267"/>
    </source>
</evidence>
<keyword evidence="2" id="KW-0539">Nucleus</keyword>
<dbReference type="GO" id="GO:0045027">
    <property type="term" value="F:DNA end binding"/>
    <property type="evidence" value="ECO:0007669"/>
    <property type="project" value="EnsemblFungi"/>
</dbReference>
<evidence type="ECO:0000259" key="4">
    <source>
        <dbReference type="PROSITE" id="PS50118"/>
    </source>
</evidence>
<dbReference type="Proteomes" id="UP000190274">
    <property type="component" value="Chromosome F"/>
</dbReference>
<feature type="DNA-binding region" description="HMG box" evidence="2">
    <location>
        <begin position="94"/>
        <end position="159"/>
    </location>
</feature>
<dbReference type="EMBL" id="LT598458">
    <property type="protein sequence ID" value="SCU90753.1"/>
    <property type="molecule type" value="Genomic_DNA"/>
</dbReference>
<protein>
    <submittedName>
        <fullName evidence="5">LADA_0F06238g1_1</fullName>
    </submittedName>
</protein>
<sequence>MSDGTENKRSLEELSESNQVLGLVVQRTRLAVKRLRLEYGTLLERLESRVDKDPELSYEDPLPSLESFRTQILEDAPKSKAKRKKGKDRDPNLPKRPTNAYLLYCDMNKESMKQSSGPNDISKALTDAWKNLDESGRRPYYDLYNEDRERYQREMREYARSKNNISKPSKKADEDDEDEVEDDEIDSDGTQPDVDATTDIATSEA</sequence>